<feature type="compositionally biased region" description="Basic residues" evidence="4">
    <location>
        <begin position="25"/>
        <end position="36"/>
    </location>
</feature>
<keyword evidence="1" id="KW-0805">Transcription regulation</keyword>
<sequence>MNKSGPSTKSVPNESATKDNNSVKTKGKVRGKKRKRSISDTSSEPSSEHEVILPENAADVDRSLHAVALKNNLDETSVRKIIKKVVTNDRVLALVKMREEEDSGPEERPKLTRAKVKELMKVSPKTTTAWNLENLELTPIKHIPVKTRPEVKALIAQELPEDEDDEEYEPTHDDVPSDDDQGLESCSDLDSQPRTPATPHSQCTSSPKVVKDGPFKVPQDITTPARRKLDLEEEATIALRTRSKLSLSSTSIEHIERNFVPPDDIPMPAVDDLWNQFLNECLNPASTSKNEDDDETDPEYNVAADPDAQDEDEEALGQSIIKISKKELNDLITELFNVMPEPTGDEVLLADTLGSTVFTDHSQGAVSGRWEGKQEPHSDDESTDRQKLSDKITFEKKKYCKVSIGKREPMQSETADKTNQRPINIAPKPAGVPTASLDTTIEEVEIPILSASAPLLLKKNVKTVQRTEVIQIQIQPGECFLPEQVQILQQQLRQHVQLATSSFLQLYVHPIHWGFAAKYREYLETFSKMVDSNPKSVADVCNLKPALELVNTWQATMSENTPENRAMIEFIQKQCDRTRQRGLNKKLYVGEFHETFLKVVANSPVFLYPYLLPAMPFRGDLTNKRFCYLYSEDALIALGLCEFYEYVRGGVARRAGRAGLAAALRLLARHLLPWLPPSQLLAHVHYIRRSGDKDNPIYQYLTTGIVHPVQHKLLPFSPQMSLYEHPEHEVPRIWLRYLAKTSKRFRSYLMKRTQSTGVPAAGVDINIGNALTPPTKEPLPIDFTDKIVTNSAGHNATPAPPQEKFDIQITQKPGEPKIYNHLYKFMETSTGPCLVLMPSTTNTYTVNSIQSVATTTETNPNSIQEPRDVAPRNLQTREIRDHCTCCIKLRKISDRQTRITDYFGKKLKPKCDCKDRKYPRVSNKLILLVRAMKYTRAHAMQMLQYKLQSLLRAKDSNSKLDCDTSCNDIDDVVAVTKFQLNLLMRTSVARNPGIKRKVYKLLYKFKLHEDDPVELAVNMDKALGSELLDLYKEFLGFLTPEQADRIDAFKDYFISNCLMKLVEKVEEQVADLARRHTILAEIHKVFVKSLSTACELCTGILGTLRGYPDLARYVYSLFPHRKVGSEEPPLPAHKDPSLPANTTAQETMCEGSIVTAENTINYEADQSMSDGDDNGDNRSGSEILSNDIQHVPIKIENGETTQYVTPTSENQSVALVVTVSKTEVQEFNDSFNSSMRLTYDDGVKIERPEWKRDEDKLILEVLKEHLSPEERQDKTILEIFDEKNIVNMIAESLMDKTKDDITTRMLPHATDFSLSCIETYTTASTDSHRTHRIISNAYMRCLLMMPYGMLIIR</sequence>
<name>A0A2H1VB51_SPOFR</name>
<gene>
    <name evidence="5" type="ORF">SFRICE_004891</name>
</gene>
<dbReference type="InterPro" id="IPR052435">
    <property type="entry name" value="YY1-Transcr_Regul"/>
</dbReference>
<reference evidence="5" key="1">
    <citation type="submission" date="2016-07" db="EMBL/GenBank/DDBJ databases">
        <authorList>
            <person name="Bretaudeau A."/>
        </authorList>
    </citation>
    <scope>NUCLEOTIDE SEQUENCE</scope>
    <source>
        <strain evidence="5">Rice</strain>
        <tissue evidence="5">Whole body</tissue>
    </source>
</reference>
<feature type="compositionally biased region" description="Polar residues" evidence="4">
    <location>
        <begin position="188"/>
        <end position="207"/>
    </location>
</feature>
<feature type="region of interest" description="Disordered" evidence="4">
    <location>
        <begin position="160"/>
        <end position="224"/>
    </location>
</feature>
<feature type="region of interest" description="Disordered" evidence="4">
    <location>
        <begin position="405"/>
        <end position="431"/>
    </location>
</feature>
<feature type="region of interest" description="Disordered" evidence="4">
    <location>
        <begin position="284"/>
        <end position="315"/>
    </location>
</feature>
<accession>A0A2H1VB51</accession>
<feature type="compositionally biased region" description="Polar residues" evidence="4">
    <location>
        <begin position="1"/>
        <end position="22"/>
    </location>
</feature>
<dbReference type="PANTHER" id="PTHR16088:SF3">
    <property type="entry name" value="GON-4-LIKE PROTEIN"/>
    <property type="match status" value="1"/>
</dbReference>
<keyword evidence="3" id="KW-0539">Nucleus</keyword>
<dbReference type="EMBL" id="ODYU01001608">
    <property type="protein sequence ID" value="SOQ38068.1"/>
    <property type="molecule type" value="Genomic_DNA"/>
</dbReference>
<evidence type="ECO:0000256" key="2">
    <source>
        <dbReference type="ARBA" id="ARBA00023163"/>
    </source>
</evidence>
<feature type="region of interest" description="Disordered" evidence="4">
    <location>
        <begin position="1"/>
        <end position="59"/>
    </location>
</feature>
<keyword evidence="2" id="KW-0804">Transcription</keyword>
<evidence type="ECO:0000256" key="4">
    <source>
        <dbReference type="SAM" id="MobiDB-lite"/>
    </source>
</evidence>
<protein>
    <submittedName>
        <fullName evidence="5">SFRICE_004891</fullName>
    </submittedName>
</protein>
<feature type="compositionally biased region" description="Basic and acidic residues" evidence="4">
    <location>
        <begin position="405"/>
        <end position="419"/>
    </location>
</feature>
<feature type="region of interest" description="Disordered" evidence="4">
    <location>
        <begin position="363"/>
        <end position="389"/>
    </location>
</feature>
<evidence type="ECO:0000256" key="1">
    <source>
        <dbReference type="ARBA" id="ARBA00023015"/>
    </source>
</evidence>
<organism evidence="5">
    <name type="scientific">Spodoptera frugiperda</name>
    <name type="common">Fall armyworm</name>
    <dbReference type="NCBI Taxonomy" id="7108"/>
    <lineage>
        <taxon>Eukaryota</taxon>
        <taxon>Metazoa</taxon>
        <taxon>Ecdysozoa</taxon>
        <taxon>Arthropoda</taxon>
        <taxon>Hexapoda</taxon>
        <taxon>Insecta</taxon>
        <taxon>Pterygota</taxon>
        <taxon>Neoptera</taxon>
        <taxon>Endopterygota</taxon>
        <taxon>Lepidoptera</taxon>
        <taxon>Glossata</taxon>
        <taxon>Ditrysia</taxon>
        <taxon>Noctuoidea</taxon>
        <taxon>Noctuidae</taxon>
        <taxon>Amphipyrinae</taxon>
        <taxon>Spodoptera</taxon>
    </lineage>
</organism>
<dbReference type="GO" id="GO:0006355">
    <property type="term" value="P:regulation of DNA-templated transcription"/>
    <property type="evidence" value="ECO:0007669"/>
    <property type="project" value="TreeGrafter"/>
</dbReference>
<evidence type="ECO:0000256" key="3">
    <source>
        <dbReference type="ARBA" id="ARBA00023242"/>
    </source>
</evidence>
<proteinExistence type="predicted"/>
<evidence type="ECO:0000313" key="5">
    <source>
        <dbReference type="EMBL" id="SOQ38068.1"/>
    </source>
</evidence>
<dbReference type="PANTHER" id="PTHR16088">
    <property type="entry name" value="YY1 ASSOCIATED PROTEIN-RELATED"/>
    <property type="match status" value="1"/>
</dbReference>
<feature type="compositionally biased region" description="Basic and acidic residues" evidence="4">
    <location>
        <begin position="370"/>
        <end position="389"/>
    </location>
</feature>
<dbReference type="GO" id="GO:0003712">
    <property type="term" value="F:transcription coregulator activity"/>
    <property type="evidence" value="ECO:0007669"/>
    <property type="project" value="TreeGrafter"/>
</dbReference>
<dbReference type="GO" id="GO:0005634">
    <property type="term" value="C:nucleus"/>
    <property type="evidence" value="ECO:0007669"/>
    <property type="project" value="TreeGrafter"/>
</dbReference>